<protein>
    <submittedName>
        <fullName evidence="1">Uncharacterized protein</fullName>
    </submittedName>
</protein>
<dbReference type="EMBL" id="NKUC01000034">
    <property type="protein sequence ID" value="PYD56062.1"/>
    <property type="molecule type" value="Genomic_DNA"/>
</dbReference>
<accession>A0A318PKH0</accession>
<reference evidence="1 2" key="1">
    <citation type="submission" date="2017-07" db="EMBL/GenBank/DDBJ databases">
        <title>A draft genome sequence of Komagataeibacter xylinus LMG 1515.</title>
        <authorList>
            <person name="Skraban J."/>
            <person name="Cleenwerck I."/>
            <person name="Vandamme P."/>
            <person name="Trcek J."/>
        </authorList>
    </citation>
    <scope>NUCLEOTIDE SEQUENCE [LARGE SCALE GENOMIC DNA]</scope>
    <source>
        <strain evidence="1 2">LMG 1515</strain>
    </source>
</reference>
<dbReference type="AlphaFoldDB" id="A0A318PKH0"/>
<keyword evidence="2" id="KW-1185">Reference proteome</keyword>
<proteinExistence type="predicted"/>
<gene>
    <name evidence="1" type="ORF">CFR75_13125</name>
</gene>
<evidence type="ECO:0000313" key="2">
    <source>
        <dbReference type="Proteomes" id="UP000248257"/>
    </source>
</evidence>
<comment type="caution">
    <text evidence="1">The sequence shown here is derived from an EMBL/GenBank/DDBJ whole genome shotgun (WGS) entry which is preliminary data.</text>
</comment>
<dbReference type="Proteomes" id="UP000248257">
    <property type="component" value="Unassembled WGS sequence"/>
</dbReference>
<name>A0A318PKH0_KOMXY</name>
<evidence type="ECO:0000313" key="1">
    <source>
        <dbReference type="EMBL" id="PYD56062.1"/>
    </source>
</evidence>
<dbReference type="OrthoDB" id="7278412at2"/>
<organism evidence="1 2">
    <name type="scientific">Komagataeibacter xylinus</name>
    <name type="common">Gluconacetobacter xylinus</name>
    <dbReference type="NCBI Taxonomy" id="28448"/>
    <lineage>
        <taxon>Bacteria</taxon>
        <taxon>Pseudomonadati</taxon>
        <taxon>Pseudomonadota</taxon>
        <taxon>Alphaproteobacteria</taxon>
        <taxon>Acetobacterales</taxon>
        <taxon>Acetobacteraceae</taxon>
        <taxon>Komagataeibacter</taxon>
    </lineage>
</organism>
<sequence>MKTNSRQVVLAAIRKQTLANTRSKQAAHAALQRMGIIDHKGEVTKEYTRDPRVEGMLRA</sequence>